<evidence type="ECO:0000313" key="4">
    <source>
        <dbReference type="Ensembl" id="ENSSORP00005039219.1"/>
    </source>
</evidence>
<dbReference type="SUPFAM" id="SSF48726">
    <property type="entry name" value="Immunoglobulin"/>
    <property type="match status" value="5"/>
</dbReference>
<evidence type="ECO:0000259" key="3">
    <source>
        <dbReference type="PROSITE" id="PS50835"/>
    </source>
</evidence>
<dbReference type="InterPro" id="IPR003598">
    <property type="entry name" value="Ig_sub2"/>
</dbReference>
<name>A0A673BD76_9TELE</name>
<dbReference type="Pfam" id="PF13895">
    <property type="entry name" value="Ig_2"/>
    <property type="match status" value="1"/>
</dbReference>
<keyword evidence="5" id="KW-1185">Reference proteome</keyword>
<sequence length="663" mass="74984">MDLRAATNGVLILLFVSVVETRNDTVLNCISAQICAVKGSTVDIRCVFKQPRKRKKSPVTVNDIFWFREIQNEEPEDLRTESEYSGRVKYYCDKKSCTVRLTDLRHSDSAKYKLKFRNRQRESTAVTLSVTDPDLQIQVRRSFVPWAELFCHSSCHLPDRLSYIWYKNGQEIQDRTFSFYSDYFSPADSYSCAAKGYKDFPSPPVCVQNQTCNRVTYTSRSICAPRGSSVDMSCTYRSYEDHVESSLWFSLDHSYQWGSASQPEDLSEDSQCAGRVQIFETQRGRSTLRITDLRESDSAQYHFKFKTYSFEWRSSLPGTTLTVTALQVLVVSTVTVTPSVTEAELRCFSSCTPHSYTWFKNGEQLLEESSCLIGTFYSGDTISCAFKGQEDYHSPSVYAPKVPLVSVSPSHEIIEGSSVTLTCSSDANPVAYYTWYRKGNSKPHPVIEGPELFFSSIQSSESAEYYCRAENRLGATTSGYVFINVEYAPRLPSVSMSPSAQIMEGSSVTLSCSSDANPPVTKYTWYKEDEYSPSASGQNFTISDVRSEHSGNYYCEAQSSRGRQTSTFHLTVGPAEQADYTTSDSNWVTREDYEKSTVNLAMEAGTQRSRWITSTLIFLCLLLIGSRLLILKYEPEIRHQRLIILAQNIISSFLSYLISLLPT</sequence>
<keyword evidence="1" id="KW-0812">Transmembrane</keyword>
<dbReference type="InParanoid" id="A0A673BD76"/>
<accession>A0A673BD76</accession>
<keyword evidence="2" id="KW-0732">Signal</keyword>
<keyword evidence="1" id="KW-1133">Transmembrane helix</keyword>
<dbReference type="PANTHER" id="PTHR46013:SF4">
    <property type="entry name" value="B-CELL RECEPTOR CD22-RELATED"/>
    <property type="match status" value="1"/>
</dbReference>
<organism evidence="4 5">
    <name type="scientific">Sphaeramia orbicularis</name>
    <name type="common">orbiculate cardinalfish</name>
    <dbReference type="NCBI Taxonomy" id="375764"/>
    <lineage>
        <taxon>Eukaryota</taxon>
        <taxon>Metazoa</taxon>
        <taxon>Chordata</taxon>
        <taxon>Craniata</taxon>
        <taxon>Vertebrata</taxon>
        <taxon>Euteleostomi</taxon>
        <taxon>Actinopterygii</taxon>
        <taxon>Neopterygii</taxon>
        <taxon>Teleostei</taxon>
        <taxon>Neoteleostei</taxon>
        <taxon>Acanthomorphata</taxon>
        <taxon>Gobiaria</taxon>
        <taxon>Kurtiformes</taxon>
        <taxon>Apogonoidei</taxon>
        <taxon>Apogonidae</taxon>
        <taxon>Apogoninae</taxon>
        <taxon>Sphaeramia</taxon>
    </lineage>
</organism>
<dbReference type="FunCoup" id="A0A673BD76">
    <property type="interactions" value="731"/>
</dbReference>
<dbReference type="CDD" id="cd00096">
    <property type="entry name" value="Ig"/>
    <property type="match status" value="2"/>
</dbReference>
<evidence type="ECO:0000256" key="1">
    <source>
        <dbReference type="SAM" id="Phobius"/>
    </source>
</evidence>
<feature type="chain" id="PRO_5025493414" evidence="2">
    <location>
        <begin position="22"/>
        <end position="663"/>
    </location>
</feature>
<evidence type="ECO:0000313" key="5">
    <source>
        <dbReference type="Proteomes" id="UP000472271"/>
    </source>
</evidence>
<reference evidence="4" key="2">
    <citation type="submission" date="2025-08" db="UniProtKB">
        <authorList>
            <consortium name="Ensembl"/>
        </authorList>
    </citation>
    <scope>IDENTIFICATION</scope>
</reference>
<proteinExistence type="predicted"/>
<gene>
    <name evidence="4" type="primary">LOC115418650</name>
</gene>
<dbReference type="PROSITE" id="PS50835">
    <property type="entry name" value="IG_LIKE"/>
    <property type="match status" value="2"/>
</dbReference>
<dbReference type="Ensembl" id="ENSSORT00005040226.1">
    <property type="protein sequence ID" value="ENSSORP00005039219.1"/>
    <property type="gene ID" value="ENSSORG00005018328.1"/>
</dbReference>
<dbReference type="InterPro" id="IPR003599">
    <property type="entry name" value="Ig_sub"/>
</dbReference>
<feature type="domain" description="Ig-like" evidence="3">
    <location>
        <begin position="492"/>
        <end position="571"/>
    </location>
</feature>
<protein>
    <submittedName>
        <fullName evidence="4">Sialoadhesin-like</fullName>
    </submittedName>
</protein>
<dbReference type="Pfam" id="PF13927">
    <property type="entry name" value="Ig_3"/>
    <property type="match status" value="1"/>
</dbReference>
<dbReference type="Gene3D" id="2.60.40.10">
    <property type="entry name" value="Immunoglobulins"/>
    <property type="match status" value="4"/>
</dbReference>
<dbReference type="Pfam" id="PF07686">
    <property type="entry name" value="V-set"/>
    <property type="match status" value="1"/>
</dbReference>
<reference evidence="4" key="3">
    <citation type="submission" date="2025-09" db="UniProtKB">
        <authorList>
            <consortium name="Ensembl"/>
        </authorList>
    </citation>
    <scope>IDENTIFICATION</scope>
</reference>
<feature type="domain" description="Ig-like" evidence="3">
    <location>
        <begin position="400"/>
        <end position="478"/>
    </location>
</feature>
<dbReference type="SMART" id="SM00408">
    <property type="entry name" value="IGc2"/>
    <property type="match status" value="2"/>
</dbReference>
<evidence type="ECO:0000256" key="2">
    <source>
        <dbReference type="SAM" id="SignalP"/>
    </source>
</evidence>
<dbReference type="InterPro" id="IPR013783">
    <property type="entry name" value="Ig-like_fold"/>
</dbReference>
<dbReference type="PANTHER" id="PTHR46013">
    <property type="entry name" value="VASCULAR CELL ADHESION MOLECULE 1"/>
    <property type="match status" value="1"/>
</dbReference>
<feature type="transmembrane region" description="Helical" evidence="1">
    <location>
        <begin position="642"/>
        <end position="661"/>
    </location>
</feature>
<dbReference type="InterPro" id="IPR036179">
    <property type="entry name" value="Ig-like_dom_sf"/>
</dbReference>
<dbReference type="SMART" id="SM00409">
    <property type="entry name" value="IG"/>
    <property type="match status" value="4"/>
</dbReference>
<dbReference type="InterPro" id="IPR013106">
    <property type="entry name" value="Ig_V-set"/>
</dbReference>
<feature type="signal peptide" evidence="2">
    <location>
        <begin position="1"/>
        <end position="21"/>
    </location>
</feature>
<keyword evidence="1" id="KW-0472">Membrane</keyword>
<reference evidence="4" key="1">
    <citation type="submission" date="2019-06" db="EMBL/GenBank/DDBJ databases">
        <authorList>
            <consortium name="Wellcome Sanger Institute Data Sharing"/>
        </authorList>
    </citation>
    <scope>NUCLEOTIDE SEQUENCE [LARGE SCALE GENOMIC DNA]</scope>
</reference>
<dbReference type="InterPro" id="IPR007110">
    <property type="entry name" value="Ig-like_dom"/>
</dbReference>
<dbReference type="Proteomes" id="UP000472271">
    <property type="component" value="Chromosome 1"/>
</dbReference>
<dbReference type="AlphaFoldDB" id="A0A673BD76"/>
<feature type="transmembrane region" description="Helical" evidence="1">
    <location>
        <begin position="611"/>
        <end position="630"/>
    </location>
</feature>